<dbReference type="Pfam" id="PF24568">
    <property type="entry name" value="CC_PcsB"/>
    <property type="match status" value="1"/>
</dbReference>
<dbReference type="PANTHER" id="PTHR21666">
    <property type="entry name" value="PEPTIDASE-RELATED"/>
    <property type="match status" value="1"/>
</dbReference>
<dbReference type="Pfam" id="PF01551">
    <property type="entry name" value="Peptidase_M23"/>
    <property type="match status" value="1"/>
</dbReference>
<dbReference type="Gene3D" id="2.70.70.10">
    <property type="entry name" value="Glucose Permease (Domain IIA)"/>
    <property type="match status" value="1"/>
</dbReference>
<dbReference type="SUPFAM" id="SSF51261">
    <property type="entry name" value="Duplicated hybrid motif"/>
    <property type="match status" value="1"/>
</dbReference>
<dbReference type="InterPro" id="IPR057309">
    <property type="entry name" value="PcsB_CC"/>
</dbReference>
<dbReference type="GO" id="GO:0004222">
    <property type="term" value="F:metalloendopeptidase activity"/>
    <property type="evidence" value="ECO:0007669"/>
    <property type="project" value="TreeGrafter"/>
</dbReference>
<feature type="coiled-coil region" evidence="2">
    <location>
        <begin position="54"/>
        <end position="148"/>
    </location>
</feature>
<dbReference type="InterPro" id="IPR050570">
    <property type="entry name" value="Cell_wall_metabolism_enzyme"/>
</dbReference>
<organism evidence="6 7">
    <name type="scientific">Candidatus Flavonifractor merdigallinarum</name>
    <dbReference type="NCBI Taxonomy" id="2838589"/>
    <lineage>
        <taxon>Bacteria</taxon>
        <taxon>Bacillati</taxon>
        <taxon>Bacillota</taxon>
        <taxon>Clostridia</taxon>
        <taxon>Eubacteriales</taxon>
        <taxon>Oscillospiraceae</taxon>
        <taxon>Flavonifractor</taxon>
    </lineage>
</organism>
<accession>A0A9D1Y9D9</accession>
<feature type="transmembrane region" description="Helical" evidence="3">
    <location>
        <begin position="21"/>
        <end position="43"/>
    </location>
</feature>
<dbReference type="AlphaFoldDB" id="A0A9D1Y9D9"/>
<reference evidence="6" key="1">
    <citation type="journal article" date="2021" name="PeerJ">
        <title>Extensive microbial diversity within the chicken gut microbiome revealed by metagenomics and culture.</title>
        <authorList>
            <person name="Gilroy R."/>
            <person name="Ravi A."/>
            <person name="Getino M."/>
            <person name="Pursley I."/>
            <person name="Horton D.L."/>
            <person name="Alikhan N.F."/>
            <person name="Baker D."/>
            <person name="Gharbi K."/>
            <person name="Hall N."/>
            <person name="Watson M."/>
            <person name="Adriaenssens E.M."/>
            <person name="Foster-Nyarko E."/>
            <person name="Jarju S."/>
            <person name="Secka A."/>
            <person name="Antonio M."/>
            <person name="Oren A."/>
            <person name="Chaudhuri R.R."/>
            <person name="La Ragione R."/>
            <person name="Hildebrand F."/>
            <person name="Pallen M.J."/>
        </authorList>
    </citation>
    <scope>NUCLEOTIDE SEQUENCE</scope>
    <source>
        <strain evidence="6">ChiBcec16_6824</strain>
    </source>
</reference>
<keyword evidence="3" id="KW-1133">Transmembrane helix</keyword>
<dbReference type="EMBL" id="DXDX01000140">
    <property type="protein sequence ID" value="HIY21772.1"/>
    <property type="molecule type" value="Genomic_DNA"/>
</dbReference>
<feature type="coiled-coil region" evidence="2">
    <location>
        <begin position="184"/>
        <end position="274"/>
    </location>
</feature>
<dbReference type="CDD" id="cd12797">
    <property type="entry name" value="M23_peptidase"/>
    <property type="match status" value="1"/>
</dbReference>
<evidence type="ECO:0000259" key="4">
    <source>
        <dbReference type="Pfam" id="PF01551"/>
    </source>
</evidence>
<dbReference type="InterPro" id="IPR011055">
    <property type="entry name" value="Dup_hybrid_motif"/>
</dbReference>
<feature type="domain" description="Peptidoglycan hydrolase PcsB coiled-coil" evidence="5">
    <location>
        <begin position="130"/>
        <end position="196"/>
    </location>
</feature>
<comment type="caution">
    <text evidence="6">The sequence shown here is derived from an EMBL/GenBank/DDBJ whole genome shotgun (WGS) entry which is preliminary data.</text>
</comment>
<dbReference type="InterPro" id="IPR016047">
    <property type="entry name" value="M23ase_b-sheet_dom"/>
</dbReference>
<evidence type="ECO:0000256" key="1">
    <source>
        <dbReference type="ARBA" id="ARBA00022729"/>
    </source>
</evidence>
<evidence type="ECO:0000259" key="5">
    <source>
        <dbReference type="Pfam" id="PF24568"/>
    </source>
</evidence>
<dbReference type="PANTHER" id="PTHR21666:SF270">
    <property type="entry name" value="MUREIN HYDROLASE ACTIVATOR ENVC"/>
    <property type="match status" value="1"/>
</dbReference>
<evidence type="ECO:0000256" key="2">
    <source>
        <dbReference type="SAM" id="Coils"/>
    </source>
</evidence>
<keyword evidence="3" id="KW-0812">Transmembrane</keyword>
<evidence type="ECO:0000256" key="3">
    <source>
        <dbReference type="SAM" id="Phobius"/>
    </source>
</evidence>
<proteinExistence type="predicted"/>
<evidence type="ECO:0000313" key="6">
    <source>
        <dbReference type="EMBL" id="HIY21772.1"/>
    </source>
</evidence>
<dbReference type="Gene3D" id="6.10.250.3150">
    <property type="match status" value="1"/>
</dbReference>
<evidence type="ECO:0000313" key="7">
    <source>
        <dbReference type="Proteomes" id="UP000823868"/>
    </source>
</evidence>
<gene>
    <name evidence="6" type="ORF">H9841_07730</name>
</gene>
<reference evidence="6" key="2">
    <citation type="submission" date="2021-04" db="EMBL/GenBank/DDBJ databases">
        <authorList>
            <person name="Gilroy R."/>
        </authorList>
    </citation>
    <scope>NUCLEOTIDE SEQUENCE</scope>
    <source>
        <strain evidence="6">ChiBcec16_6824</strain>
    </source>
</reference>
<keyword evidence="2" id="KW-0175">Coiled coil</keyword>
<protein>
    <submittedName>
        <fullName evidence="6">Peptidoglycan DD-metalloendopeptidase family protein</fullName>
    </submittedName>
</protein>
<keyword evidence="1" id="KW-0732">Signal</keyword>
<feature type="domain" description="M23ase beta-sheet core" evidence="4">
    <location>
        <begin position="312"/>
        <end position="406"/>
    </location>
</feature>
<dbReference type="Proteomes" id="UP000823868">
    <property type="component" value="Unassembled WGS sequence"/>
</dbReference>
<sequence>MPQKNTNHPNHPKHKLEFRRIVTLILAVLMAASLVVPMLTLAVSRAGAVTQSEIDALKEQQQASKEKQAQLQSELDDIKDQKTAAEQKLNVLTQQLNAIADEIESIESQISYYDGEIAQKEVERQAAVAREEEQYELFCQRVRAMEEDGDVSYWSILFSSKDFSDLLSRLADINEIMDYDNAVMEDLVATRQQIEQLKADLETARAEQEEAKAAQEQAKAQQQAKVDESKALLQEINANAEKLNAALDAENQALAEVNAEIVKKQKELEAQRQQNNVVINTGSGYAWPLPGYYKLTSAFGYRIHPITQRPNSHTGIDIPAPAGTSILAARGGQVVTSAYHSSYGNYVVIDHGNGNSTLYAHMTSRAVSAGQIVSQGQVIGYVGTTGSSTGNHLHFEVRVNYQRVNPEQFYNLPFVRAYNW</sequence>
<name>A0A9D1Y9D9_9FIRM</name>
<keyword evidence="3" id="KW-0472">Membrane</keyword>